<dbReference type="Gene3D" id="3.40.50.300">
    <property type="entry name" value="P-loop containing nucleotide triphosphate hydrolases"/>
    <property type="match status" value="1"/>
</dbReference>
<evidence type="ECO:0000313" key="3">
    <source>
        <dbReference type="Proteomes" id="UP001212123"/>
    </source>
</evidence>
<dbReference type="Proteomes" id="UP001212123">
    <property type="component" value="Unassembled WGS sequence"/>
</dbReference>
<dbReference type="RefSeq" id="WP_028085121.1">
    <property type="nucleotide sequence ID" value="NZ_JAQMTU010000007.1"/>
</dbReference>
<feature type="domain" description="ATPase AAA-type core" evidence="1">
    <location>
        <begin position="271"/>
        <end position="336"/>
    </location>
</feature>
<dbReference type="PANTHER" id="PTHR43581:SF4">
    <property type="entry name" value="ATP_GTP PHOSPHATASE"/>
    <property type="match status" value="1"/>
</dbReference>
<name>A0ABT5A210_9CYAN</name>
<dbReference type="EMBL" id="JAQMTU010000007">
    <property type="protein sequence ID" value="MDB9485171.1"/>
    <property type="molecule type" value="Genomic_DNA"/>
</dbReference>
<proteinExistence type="predicted"/>
<protein>
    <submittedName>
        <fullName evidence="2">AAA family ATPase</fullName>
    </submittedName>
</protein>
<organism evidence="2 3">
    <name type="scientific">Dolichospermum circinale CS-537/01</name>
    <dbReference type="NCBI Taxonomy" id="3021739"/>
    <lineage>
        <taxon>Bacteria</taxon>
        <taxon>Bacillati</taxon>
        <taxon>Cyanobacteriota</taxon>
        <taxon>Cyanophyceae</taxon>
        <taxon>Nostocales</taxon>
        <taxon>Aphanizomenonaceae</taxon>
        <taxon>Dolichospermum</taxon>
        <taxon>Dolichospermum circinale</taxon>
    </lineage>
</organism>
<comment type="caution">
    <text evidence="2">The sequence shown here is derived from an EMBL/GenBank/DDBJ whole genome shotgun (WGS) entry which is preliminary data.</text>
</comment>
<dbReference type="InterPro" id="IPR051396">
    <property type="entry name" value="Bact_Antivir_Def_Nuclease"/>
</dbReference>
<sequence length="382" mass="44671">MKIISLRLKNNFLGWDFDEVDFSSNLTLLVGVSGAGKTQILRAILDLKSIVNGKAINGLEWKINFYTVNNTEFIWEGSFETIETDESTFYEGENEDIFYEDEDDYPSLLYEKLTSQNDVIIERSPEKIKFKNIEMPKLSSYQSIIYTLREESMIKEAYDALNKIEYRDQTRNGLNVYRISDKPLHFLTSKYKTLESIINSDENIHAKLYFVHENKLNIFNKIKSKFIEIFQQVEDIKIKLLHTHHTSTGRLFIPFIFIKENCVPQWIRDDKMSSGMLRTLIHISEIYLSTPGTVILIDEFENSLGINCIDILTDDLIHENKNLQFIATSHHPYIINNIPYEYWKIVTRKGGHINIRNASDYHLGKSKQEAFLQLTKILEKQL</sequence>
<evidence type="ECO:0000313" key="2">
    <source>
        <dbReference type="EMBL" id="MDB9485171.1"/>
    </source>
</evidence>
<evidence type="ECO:0000259" key="1">
    <source>
        <dbReference type="Pfam" id="PF13304"/>
    </source>
</evidence>
<keyword evidence="3" id="KW-1185">Reference proteome</keyword>
<dbReference type="Pfam" id="PF13304">
    <property type="entry name" value="AAA_21"/>
    <property type="match status" value="1"/>
</dbReference>
<accession>A0ABT5A210</accession>
<dbReference type="SUPFAM" id="SSF52540">
    <property type="entry name" value="P-loop containing nucleoside triphosphate hydrolases"/>
    <property type="match status" value="1"/>
</dbReference>
<dbReference type="InterPro" id="IPR003959">
    <property type="entry name" value="ATPase_AAA_core"/>
</dbReference>
<dbReference type="InterPro" id="IPR027417">
    <property type="entry name" value="P-loop_NTPase"/>
</dbReference>
<gene>
    <name evidence="2" type="ORF">PN492_01140</name>
</gene>
<dbReference type="PANTHER" id="PTHR43581">
    <property type="entry name" value="ATP/GTP PHOSPHATASE"/>
    <property type="match status" value="1"/>
</dbReference>
<reference evidence="2 3" key="1">
    <citation type="submission" date="2023-01" db="EMBL/GenBank/DDBJ databases">
        <title>Genomes from the Australian National Cyanobacteria Reference Collection.</title>
        <authorList>
            <person name="Willis A."/>
            <person name="Lee E.M.F."/>
        </authorList>
    </citation>
    <scope>NUCLEOTIDE SEQUENCE [LARGE SCALE GENOMIC DNA]</scope>
    <source>
        <strain evidence="2 3">CS-537/01</strain>
    </source>
</reference>